<reference evidence="3" key="1">
    <citation type="journal article" date="2019" name="Int. J. Syst. Evol. Microbiol.">
        <title>The Global Catalogue of Microorganisms (GCM) 10K type strain sequencing project: providing services to taxonomists for standard genome sequencing and annotation.</title>
        <authorList>
            <consortium name="The Broad Institute Genomics Platform"/>
            <consortium name="The Broad Institute Genome Sequencing Center for Infectious Disease"/>
            <person name="Wu L."/>
            <person name="Ma J."/>
        </authorList>
    </citation>
    <scope>NUCLEOTIDE SEQUENCE [LARGE SCALE GENOMIC DNA]</scope>
    <source>
        <strain evidence="3">CCUG 56029</strain>
    </source>
</reference>
<dbReference type="RefSeq" id="WP_380040241.1">
    <property type="nucleotide sequence ID" value="NZ_JBHSEH010000016.1"/>
</dbReference>
<comment type="caution">
    <text evidence="2">The sequence shown here is derived from an EMBL/GenBank/DDBJ whole genome shotgun (WGS) entry which is preliminary data.</text>
</comment>
<dbReference type="Pfam" id="PF01590">
    <property type="entry name" value="GAF"/>
    <property type="match status" value="1"/>
</dbReference>
<dbReference type="InterPro" id="IPR003018">
    <property type="entry name" value="GAF"/>
</dbReference>
<organism evidence="2 3">
    <name type="scientific">Deinococcus navajonensis</name>
    <dbReference type="NCBI Taxonomy" id="309884"/>
    <lineage>
        <taxon>Bacteria</taxon>
        <taxon>Thermotogati</taxon>
        <taxon>Deinococcota</taxon>
        <taxon>Deinococci</taxon>
        <taxon>Deinococcales</taxon>
        <taxon>Deinococcaceae</taxon>
        <taxon>Deinococcus</taxon>
    </lineage>
</organism>
<evidence type="ECO:0000259" key="1">
    <source>
        <dbReference type="SMART" id="SM00065"/>
    </source>
</evidence>
<dbReference type="Gene3D" id="3.30.450.40">
    <property type="match status" value="1"/>
</dbReference>
<dbReference type="SUPFAM" id="SSF55781">
    <property type="entry name" value="GAF domain-like"/>
    <property type="match status" value="1"/>
</dbReference>
<dbReference type="SMART" id="SM00065">
    <property type="entry name" value="GAF"/>
    <property type="match status" value="1"/>
</dbReference>
<accession>A0ABV8XNE7</accession>
<keyword evidence="3" id="KW-1185">Reference proteome</keyword>
<feature type="domain" description="GAF" evidence="1">
    <location>
        <begin position="25"/>
        <end position="166"/>
    </location>
</feature>
<dbReference type="EMBL" id="JBHSEH010000016">
    <property type="protein sequence ID" value="MFC4427096.1"/>
    <property type="molecule type" value="Genomic_DNA"/>
</dbReference>
<dbReference type="Proteomes" id="UP001595998">
    <property type="component" value="Unassembled WGS sequence"/>
</dbReference>
<name>A0ABV8XNE7_9DEIO</name>
<dbReference type="InterPro" id="IPR029016">
    <property type="entry name" value="GAF-like_dom_sf"/>
</dbReference>
<proteinExistence type="predicted"/>
<gene>
    <name evidence="2" type="ORF">ACFOZ9_12830</name>
</gene>
<evidence type="ECO:0000313" key="3">
    <source>
        <dbReference type="Proteomes" id="UP001595998"/>
    </source>
</evidence>
<dbReference type="PANTHER" id="PTHR43102">
    <property type="entry name" value="SLR1143 PROTEIN"/>
    <property type="match status" value="1"/>
</dbReference>
<sequence>MTHNPALARERRVALVRDLGILDTPPEQSFDLVAQGLARVYQVPVAMVTFLDQDRQFIKAVAGTDARHRPLTETFCQHTLSSDSVLVIPDLIEDDRGQHHPLVTGPPHVRFYAGAPILVDGVHVGTLCIFDLMPRTLSPQQVDGLAQLARMVAITVQARRYGPAILLEAPRSTAKQNPDR</sequence>
<protein>
    <submittedName>
        <fullName evidence="2">GAF domain-containing protein</fullName>
    </submittedName>
</protein>
<dbReference type="PANTHER" id="PTHR43102:SF2">
    <property type="entry name" value="GAF DOMAIN-CONTAINING PROTEIN"/>
    <property type="match status" value="1"/>
</dbReference>
<evidence type="ECO:0000313" key="2">
    <source>
        <dbReference type="EMBL" id="MFC4427096.1"/>
    </source>
</evidence>